<dbReference type="EMBL" id="BK015963">
    <property type="protein sequence ID" value="DAF87563.1"/>
    <property type="molecule type" value="Genomic_DNA"/>
</dbReference>
<name>A0A8S5TZF4_9CAUD</name>
<protein>
    <submittedName>
        <fullName evidence="1">Uncharacterized protein</fullName>
    </submittedName>
</protein>
<reference evidence="1" key="1">
    <citation type="journal article" date="2021" name="Proc. Natl. Acad. Sci. U.S.A.">
        <title>A Catalog of Tens of Thousands of Viruses from Human Metagenomes Reveals Hidden Associations with Chronic Diseases.</title>
        <authorList>
            <person name="Tisza M.J."/>
            <person name="Buck C.B."/>
        </authorList>
    </citation>
    <scope>NUCLEOTIDE SEQUENCE</scope>
    <source>
        <strain evidence="1">Ctxyw6</strain>
    </source>
</reference>
<sequence>MARKKDLKECNFKCNFGKRKLQIKNQNVTLV</sequence>
<accession>A0A8S5TZF4</accession>
<organism evidence="1">
    <name type="scientific">Siphoviridae sp. ctxyw6</name>
    <dbReference type="NCBI Taxonomy" id="2825742"/>
    <lineage>
        <taxon>Viruses</taxon>
        <taxon>Duplodnaviria</taxon>
        <taxon>Heunggongvirae</taxon>
        <taxon>Uroviricota</taxon>
        <taxon>Caudoviricetes</taxon>
    </lineage>
</organism>
<evidence type="ECO:0000313" key="1">
    <source>
        <dbReference type="EMBL" id="DAF87563.1"/>
    </source>
</evidence>
<proteinExistence type="predicted"/>